<dbReference type="OMA" id="IHEQICE"/>
<evidence type="ECO:0000259" key="9">
    <source>
        <dbReference type="PROSITE" id="PS51192"/>
    </source>
</evidence>
<dbReference type="CDD" id="cd18787">
    <property type="entry name" value="SF2_C_DEAD"/>
    <property type="match status" value="1"/>
</dbReference>
<gene>
    <name evidence="11" type="ORF">CAPTEDRAFT_160521</name>
</gene>
<organism evidence="11">
    <name type="scientific">Capitella teleta</name>
    <name type="common">Polychaete worm</name>
    <dbReference type="NCBI Taxonomy" id="283909"/>
    <lineage>
        <taxon>Eukaryota</taxon>
        <taxon>Metazoa</taxon>
        <taxon>Spiralia</taxon>
        <taxon>Lophotrochozoa</taxon>
        <taxon>Annelida</taxon>
        <taxon>Polychaeta</taxon>
        <taxon>Sedentaria</taxon>
        <taxon>Scolecida</taxon>
        <taxon>Capitellidae</taxon>
        <taxon>Capitella</taxon>
    </lineage>
</organism>
<evidence type="ECO:0000259" key="10">
    <source>
        <dbReference type="PROSITE" id="PS51194"/>
    </source>
</evidence>
<keyword evidence="3 6" id="KW-0347">Helicase</keyword>
<dbReference type="EnsemblMetazoa" id="CapteT160521">
    <property type="protein sequence ID" value="CapteP160521"/>
    <property type="gene ID" value="CapteG160521"/>
</dbReference>
<evidence type="ECO:0000256" key="7">
    <source>
        <dbReference type="RuleBase" id="RU365068"/>
    </source>
</evidence>
<dbReference type="EC" id="3.6.4.13" evidence="7"/>
<dbReference type="GO" id="GO:0016787">
    <property type="term" value="F:hydrolase activity"/>
    <property type="evidence" value="ECO:0007669"/>
    <property type="project" value="UniProtKB-KW"/>
</dbReference>
<dbReference type="InterPro" id="IPR011545">
    <property type="entry name" value="DEAD/DEAH_box_helicase_dom"/>
</dbReference>
<dbReference type="PROSITE" id="PS00039">
    <property type="entry name" value="DEAD_ATP_HELICASE"/>
    <property type="match status" value="1"/>
</dbReference>
<proteinExistence type="inferred from homology"/>
<dbReference type="SUPFAM" id="SSF52540">
    <property type="entry name" value="P-loop containing nucleoside triphosphate hydrolases"/>
    <property type="match status" value="1"/>
</dbReference>
<dbReference type="InterPro" id="IPR025313">
    <property type="entry name" value="SPB4-like_CTE"/>
</dbReference>
<dbReference type="PANTHER" id="PTHR24031">
    <property type="entry name" value="RNA HELICASE"/>
    <property type="match status" value="1"/>
</dbReference>
<evidence type="ECO:0000256" key="6">
    <source>
        <dbReference type="RuleBase" id="RU000492"/>
    </source>
</evidence>
<dbReference type="GO" id="GO:0003723">
    <property type="term" value="F:RNA binding"/>
    <property type="evidence" value="ECO:0007669"/>
    <property type="project" value="UniProtKB-UniRule"/>
</dbReference>
<dbReference type="FunCoup" id="R7U3B4">
    <property type="interactions" value="1875"/>
</dbReference>
<dbReference type="InterPro" id="IPR027417">
    <property type="entry name" value="P-loop_NTPase"/>
</dbReference>
<dbReference type="SMART" id="SM00490">
    <property type="entry name" value="HELICc"/>
    <property type="match status" value="1"/>
</dbReference>
<evidence type="ECO:0000256" key="4">
    <source>
        <dbReference type="ARBA" id="ARBA00022840"/>
    </source>
</evidence>
<dbReference type="SMART" id="SM01178">
    <property type="entry name" value="DUF4217"/>
    <property type="match status" value="1"/>
</dbReference>
<reference evidence="11 13" key="2">
    <citation type="journal article" date="2013" name="Nature">
        <title>Insights into bilaterian evolution from three spiralian genomes.</title>
        <authorList>
            <person name="Simakov O."/>
            <person name="Marletaz F."/>
            <person name="Cho S.J."/>
            <person name="Edsinger-Gonzales E."/>
            <person name="Havlak P."/>
            <person name="Hellsten U."/>
            <person name="Kuo D.H."/>
            <person name="Larsson T."/>
            <person name="Lv J."/>
            <person name="Arendt D."/>
            <person name="Savage R."/>
            <person name="Osoegawa K."/>
            <person name="de Jong P."/>
            <person name="Grimwood J."/>
            <person name="Chapman J.A."/>
            <person name="Shapiro H."/>
            <person name="Aerts A."/>
            <person name="Otillar R.P."/>
            <person name="Terry A.Y."/>
            <person name="Boore J.L."/>
            <person name="Grigoriev I.V."/>
            <person name="Lindberg D.R."/>
            <person name="Seaver E.C."/>
            <person name="Weisblat D.A."/>
            <person name="Putnam N.H."/>
            <person name="Rokhsar D.S."/>
        </authorList>
    </citation>
    <scope>NUCLEOTIDE SEQUENCE</scope>
    <source>
        <strain evidence="11 13">I ESC-2004</strain>
    </source>
</reference>
<accession>R7U3B4</accession>
<feature type="region of interest" description="Disordered" evidence="8">
    <location>
        <begin position="502"/>
        <end position="548"/>
    </location>
</feature>
<dbReference type="InterPro" id="IPR001650">
    <property type="entry name" value="Helicase_C-like"/>
</dbReference>
<protein>
    <recommendedName>
        <fullName evidence="7">ATP-dependent RNA helicase</fullName>
        <ecNumber evidence="7">3.6.4.13</ecNumber>
    </recommendedName>
</protein>
<dbReference type="GO" id="GO:0003724">
    <property type="term" value="F:RNA helicase activity"/>
    <property type="evidence" value="ECO:0007669"/>
    <property type="project" value="UniProtKB-EC"/>
</dbReference>
<dbReference type="InterPro" id="IPR000629">
    <property type="entry name" value="RNA-helicase_DEAD-box_CS"/>
</dbReference>
<dbReference type="EMBL" id="KB308219">
    <property type="protein sequence ID" value="ELT98171.1"/>
    <property type="molecule type" value="Genomic_DNA"/>
</dbReference>
<dbReference type="PROSITE" id="PS51192">
    <property type="entry name" value="HELICASE_ATP_BIND_1"/>
    <property type="match status" value="1"/>
</dbReference>
<dbReference type="SMART" id="SM00487">
    <property type="entry name" value="DEXDc"/>
    <property type="match status" value="1"/>
</dbReference>
<comment type="domain">
    <text evidence="7">The Q motif is unique to and characteristic of the DEAD box family of RNA helicases and controls ATP binding and hydrolysis.</text>
</comment>
<name>R7U3B4_CAPTE</name>
<keyword evidence="1 6" id="KW-0547">Nucleotide-binding</keyword>
<dbReference type="OrthoDB" id="422663at2759"/>
<keyword evidence="4 6" id="KW-0067">ATP-binding</keyword>
<dbReference type="Gene3D" id="3.40.50.300">
    <property type="entry name" value="P-loop containing nucleotide triphosphate hydrolases"/>
    <property type="match status" value="2"/>
</dbReference>
<comment type="catalytic activity">
    <reaction evidence="7">
        <text>ATP + H2O = ADP + phosphate + H(+)</text>
        <dbReference type="Rhea" id="RHEA:13065"/>
        <dbReference type="ChEBI" id="CHEBI:15377"/>
        <dbReference type="ChEBI" id="CHEBI:15378"/>
        <dbReference type="ChEBI" id="CHEBI:30616"/>
        <dbReference type="ChEBI" id="CHEBI:43474"/>
        <dbReference type="ChEBI" id="CHEBI:456216"/>
        <dbReference type="EC" id="3.6.4.13"/>
    </reaction>
</comment>
<evidence type="ECO:0000256" key="2">
    <source>
        <dbReference type="ARBA" id="ARBA00022801"/>
    </source>
</evidence>
<evidence type="ECO:0000313" key="12">
    <source>
        <dbReference type="EnsemblMetazoa" id="CapteP160521"/>
    </source>
</evidence>
<dbReference type="AlphaFoldDB" id="R7U3B4"/>
<dbReference type="GO" id="GO:0005524">
    <property type="term" value="F:ATP binding"/>
    <property type="evidence" value="ECO:0007669"/>
    <property type="project" value="UniProtKB-UniRule"/>
</dbReference>
<reference evidence="12" key="3">
    <citation type="submission" date="2015-06" db="UniProtKB">
        <authorList>
            <consortium name="EnsemblMetazoa"/>
        </authorList>
    </citation>
    <scope>IDENTIFICATION</scope>
</reference>
<comment type="function">
    <text evidence="7">RNA helicase.</text>
</comment>
<dbReference type="InterPro" id="IPR014001">
    <property type="entry name" value="Helicase_ATP-bd"/>
</dbReference>
<dbReference type="Pfam" id="PF13959">
    <property type="entry name" value="CTE_SPB4"/>
    <property type="match status" value="1"/>
</dbReference>
<evidence type="ECO:0000313" key="13">
    <source>
        <dbReference type="Proteomes" id="UP000014760"/>
    </source>
</evidence>
<sequence>MVSNLEAVLKVKEMTEVQKQSIPWVIAGRDVLIKSQTGSGKTLCYAVPIVHLLQKMEPRVSREHGVYSLVIVPTRELAVQSLELFQKLTRPFTWIVPGAIMGGEKKKSEKSRLRKGINILICTPGRLADHLQNTESLGLSNVKWLVIDEADRHVALLEMGFQKDVSQIVDILQQRGSADRNTLLLSATLSKGVEELACMSLQNPVRVDMVQSDGKSSSDGAAKEIGDAIALPEHLSHHYMVTPSKLRLVTLAAFIMWKCKLSNKRSKVLVFMSTQQSVDFHYDLFHTVLGEGETSKLNLFKLHGEMAQKERTQVFQEFSKLKDGLLLCTDVASRGLDMPRVKWIIQYTPPATATDYVHRVGRTARIGGHGNALLFLLPSEVDYIKVLAEQKVKIESVPMDDVLETLRMHAASLAQGSKIKHVKTVEECCAALQMKLEDCVSKNKEMTALAGKAYQSAIRAYAAYPAALKHIFHKRFLHLGHMAKSFALLEDPTMIGNIVNRQHQKDHGSSRNWAPQRKKPLTQTMSEFDSGFSAPPKKKAKAEKEEET</sequence>
<dbReference type="PROSITE" id="PS51194">
    <property type="entry name" value="HELICASE_CTER"/>
    <property type="match status" value="1"/>
</dbReference>
<keyword evidence="13" id="KW-1185">Reference proteome</keyword>
<dbReference type="CDD" id="cd17949">
    <property type="entry name" value="DEADc_DDX31"/>
    <property type="match status" value="1"/>
</dbReference>
<dbReference type="Pfam" id="PF00271">
    <property type="entry name" value="Helicase_C"/>
    <property type="match status" value="1"/>
</dbReference>
<evidence type="ECO:0000256" key="1">
    <source>
        <dbReference type="ARBA" id="ARBA00022741"/>
    </source>
</evidence>
<dbReference type="Proteomes" id="UP000014760">
    <property type="component" value="Unassembled WGS sequence"/>
</dbReference>
<feature type="domain" description="Helicase ATP-binding" evidence="9">
    <location>
        <begin position="22"/>
        <end position="207"/>
    </location>
</feature>
<evidence type="ECO:0000256" key="8">
    <source>
        <dbReference type="SAM" id="MobiDB-lite"/>
    </source>
</evidence>
<feature type="domain" description="Helicase C-terminal" evidence="10">
    <location>
        <begin position="250"/>
        <end position="414"/>
    </location>
</feature>
<evidence type="ECO:0000256" key="3">
    <source>
        <dbReference type="ARBA" id="ARBA00022806"/>
    </source>
</evidence>
<dbReference type="HOGENOM" id="CLU_003041_26_2_1"/>
<keyword evidence="2 6" id="KW-0378">Hydrolase</keyword>
<reference evidence="13" key="1">
    <citation type="submission" date="2012-12" db="EMBL/GenBank/DDBJ databases">
        <authorList>
            <person name="Hellsten U."/>
            <person name="Grimwood J."/>
            <person name="Chapman J.A."/>
            <person name="Shapiro H."/>
            <person name="Aerts A."/>
            <person name="Otillar R.P."/>
            <person name="Terry A.Y."/>
            <person name="Boore J.L."/>
            <person name="Simakov O."/>
            <person name="Marletaz F."/>
            <person name="Cho S.-J."/>
            <person name="Edsinger-Gonzales E."/>
            <person name="Havlak P."/>
            <person name="Kuo D.-H."/>
            <person name="Larsson T."/>
            <person name="Lv J."/>
            <person name="Arendt D."/>
            <person name="Savage R."/>
            <person name="Osoegawa K."/>
            <person name="de Jong P."/>
            <person name="Lindberg D.R."/>
            <person name="Seaver E.C."/>
            <person name="Weisblat D.A."/>
            <person name="Putnam N.H."/>
            <person name="Grigoriev I.V."/>
            <person name="Rokhsar D.S."/>
        </authorList>
    </citation>
    <scope>NUCLEOTIDE SEQUENCE</scope>
    <source>
        <strain evidence="13">I ESC-2004</strain>
    </source>
</reference>
<dbReference type="STRING" id="283909.R7U3B4"/>
<evidence type="ECO:0000313" key="11">
    <source>
        <dbReference type="EMBL" id="ELT98171.1"/>
    </source>
</evidence>
<dbReference type="EMBL" id="AMQN01010602">
    <property type="status" value="NOT_ANNOTATED_CDS"/>
    <property type="molecule type" value="Genomic_DNA"/>
</dbReference>
<evidence type="ECO:0000256" key="5">
    <source>
        <dbReference type="ARBA" id="ARBA00022884"/>
    </source>
</evidence>
<dbReference type="Pfam" id="PF00270">
    <property type="entry name" value="DEAD"/>
    <property type="match status" value="1"/>
</dbReference>
<keyword evidence="5 7" id="KW-0694">RNA-binding</keyword>
<comment type="similarity">
    <text evidence="6">Belongs to the DEAD box helicase family.</text>
</comment>